<feature type="compositionally biased region" description="Basic and acidic residues" evidence="1">
    <location>
        <begin position="736"/>
        <end position="761"/>
    </location>
</feature>
<feature type="region of interest" description="Disordered" evidence="1">
    <location>
        <begin position="201"/>
        <end position="244"/>
    </location>
</feature>
<reference evidence="2 3" key="1">
    <citation type="submission" date="2024-02" db="EMBL/GenBank/DDBJ databases">
        <title>De novo assembly and annotation of 12 fungi associated with fruit tree decline syndrome in Ontario, Canada.</title>
        <authorList>
            <person name="Sulman M."/>
            <person name="Ellouze W."/>
            <person name="Ilyukhin E."/>
        </authorList>
    </citation>
    <scope>NUCLEOTIDE SEQUENCE [LARGE SCALE GENOMIC DNA]</scope>
    <source>
        <strain evidence="2 3">M169</strain>
    </source>
</reference>
<feature type="compositionally biased region" description="Low complexity" evidence="1">
    <location>
        <begin position="910"/>
        <end position="920"/>
    </location>
</feature>
<evidence type="ECO:0000313" key="3">
    <source>
        <dbReference type="Proteomes" id="UP001430848"/>
    </source>
</evidence>
<feature type="compositionally biased region" description="Polar residues" evidence="1">
    <location>
        <begin position="218"/>
        <end position="230"/>
    </location>
</feature>
<name>A0ABR1PPP9_DIAER</name>
<feature type="compositionally biased region" description="Basic residues" evidence="1">
    <location>
        <begin position="787"/>
        <end position="800"/>
    </location>
</feature>
<feature type="compositionally biased region" description="Basic and acidic residues" evidence="1">
    <location>
        <begin position="386"/>
        <end position="414"/>
    </location>
</feature>
<gene>
    <name evidence="2" type="ORF">SLS63_001090</name>
</gene>
<protein>
    <submittedName>
        <fullName evidence="2">Uncharacterized protein</fullName>
    </submittedName>
</protein>
<evidence type="ECO:0000313" key="2">
    <source>
        <dbReference type="EMBL" id="KAK7741533.1"/>
    </source>
</evidence>
<evidence type="ECO:0000256" key="1">
    <source>
        <dbReference type="SAM" id="MobiDB-lite"/>
    </source>
</evidence>
<feature type="compositionally biased region" description="Low complexity" evidence="1">
    <location>
        <begin position="642"/>
        <end position="659"/>
    </location>
</feature>
<dbReference type="Proteomes" id="UP001430848">
    <property type="component" value="Unassembled WGS sequence"/>
</dbReference>
<keyword evidence="3" id="KW-1185">Reference proteome</keyword>
<feature type="compositionally biased region" description="Polar residues" evidence="1">
    <location>
        <begin position="483"/>
        <end position="498"/>
    </location>
</feature>
<dbReference type="EMBL" id="JAKNSF020000002">
    <property type="protein sequence ID" value="KAK7741533.1"/>
    <property type="molecule type" value="Genomic_DNA"/>
</dbReference>
<feature type="compositionally biased region" description="Basic and acidic residues" evidence="1">
    <location>
        <begin position="552"/>
        <end position="562"/>
    </location>
</feature>
<feature type="compositionally biased region" description="Polar residues" evidence="1">
    <location>
        <begin position="515"/>
        <end position="545"/>
    </location>
</feature>
<feature type="region of interest" description="Disordered" evidence="1">
    <location>
        <begin position="900"/>
        <end position="923"/>
    </location>
</feature>
<comment type="caution">
    <text evidence="2">The sequence shown here is derived from an EMBL/GenBank/DDBJ whole genome shotgun (WGS) entry which is preliminary data.</text>
</comment>
<organism evidence="2 3">
    <name type="scientific">Diaporthe eres</name>
    <name type="common">Phomopsis oblonga</name>
    <dbReference type="NCBI Taxonomy" id="83184"/>
    <lineage>
        <taxon>Eukaryota</taxon>
        <taxon>Fungi</taxon>
        <taxon>Dikarya</taxon>
        <taxon>Ascomycota</taxon>
        <taxon>Pezizomycotina</taxon>
        <taxon>Sordariomycetes</taxon>
        <taxon>Sordariomycetidae</taxon>
        <taxon>Diaporthales</taxon>
        <taxon>Diaporthaceae</taxon>
        <taxon>Diaporthe</taxon>
        <taxon>Diaporthe eres species complex</taxon>
    </lineage>
</organism>
<feature type="compositionally biased region" description="Basic and acidic residues" evidence="1">
    <location>
        <begin position="174"/>
        <end position="187"/>
    </location>
</feature>
<sequence length="1144" mass="125985">MSEMNGGEDKGDSAHVLGARANGRTFLPTIAPNATADATSKTNGAPDKENTPATMASGAHSRKPSASSLSDARSTSPEASRIPRPSSRASPQTRRPFTLNEATDWAKSRLAQGSPSPAPRPTRPASVNSDHRPLPHLFTQRPIDLGRLGNRRPVTAARRDGTFSSKDSFGSSSRKGDESDSELDRKLKQFEEDEKIIKSMKEDKKGLFNKPKFGMNGAGTNAKPNHTTRNGIFGDGDADDKKSRQSWTFAETGYANPDWIKRFESEEQALDFAPGRQSRIEGFSSFGNRVTSSKRKSGSQSLPAPDGPASAIPRLATVAPIQSPNKSYAWQVDEDFTAGDLQVSNSPPLIFGRANTKLDEIRKLEIDAELDHPIEDHRFVPQRTNTKLDEILQREKDAERRYPIPRIEESHAEPVDELPTSAERRRPFSTSNLAKSGGESLRSLGIEYLPEKAQPSTRINETRERQTSRSSSPRAELKDSLGRSHQTSPRTSPESKTQPLKHDYTGLNGEKIPNTPVTIYRKQSPTQPSDEQDGPNPSTNSTSVHPVTGVPRAKEDSHDLLRRLARASSNSPIPSSAEEGGAGKAQEEDAGAPSNPRGTEPVVGGVSMTDKTTESDPRFPSSLGMNKSNALAKPTVGFAGISRSPSTKSVSSTQSRASADPTARIEGEMKLFALMDNMSERGSVRAPSPQPDADSESEDDGGNADETPRAPTKFDPLSMPTPKVTGAYVETPVTVKTEKVQIKEDPAVSTQEPEKKARLQTRDNSTSPRSSKSDGQRANVRSNSISKLRRSRSTPRKRSPLKNSVKPPTVEDDLKQIHLSNNIDESTTDDFDDFVLASRNPDEAEHNLGNGGSDSEDMDILPQDKELMRMIQMGKALNPVLASIRQAKKGIGRLEDRVAQSEQTAESVKNETTGHTATGGHNHEAHGLNCPQCAATQQSNSLLAYVPLPVPLFWRTQPKFRLTWLGTLLLLLASWYILENAFYERWGRQYVCYRGSPCNWSPEQPDYGYVVPVKLDEWLTGGMVRPHAAHWLQEASDLYADFDDWWTGRDLRDVNSGAISDPARREQYFRRIDKKGLRPAWKPRPAYRAMFEALEREALAEEEAEARGEVHYGLRGNLADEMMGKDDVLPTASEDQEPPRTIWF</sequence>
<proteinExistence type="predicted"/>
<feature type="region of interest" description="Disordered" evidence="1">
    <location>
        <begin position="1"/>
        <end position="187"/>
    </location>
</feature>
<feature type="compositionally biased region" description="Low complexity" evidence="1">
    <location>
        <begin position="65"/>
        <end position="91"/>
    </location>
</feature>
<feature type="compositionally biased region" description="Low complexity" evidence="1">
    <location>
        <begin position="163"/>
        <end position="173"/>
    </location>
</feature>
<accession>A0ABR1PPP9</accession>
<feature type="region of interest" description="Disordered" evidence="1">
    <location>
        <begin position="282"/>
        <end position="311"/>
    </location>
</feature>
<feature type="region of interest" description="Disordered" evidence="1">
    <location>
        <begin position="377"/>
        <end position="830"/>
    </location>
</feature>
<feature type="region of interest" description="Disordered" evidence="1">
    <location>
        <begin position="1123"/>
        <end position="1144"/>
    </location>
</feature>
<feature type="compositionally biased region" description="Acidic residues" evidence="1">
    <location>
        <begin position="693"/>
        <end position="703"/>
    </location>
</feature>